<dbReference type="Proteomes" id="UP000801492">
    <property type="component" value="Unassembled WGS sequence"/>
</dbReference>
<keyword evidence="2" id="KW-1185">Reference proteome</keyword>
<organism evidence="1 2">
    <name type="scientific">Ignelater luminosus</name>
    <name type="common">Cucubano</name>
    <name type="synonym">Pyrophorus luminosus</name>
    <dbReference type="NCBI Taxonomy" id="2038154"/>
    <lineage>
        <taxon>Eukaryota</taxon>
        <taxon>Metazoa</taxon>
        <taxon>Ecdysozoa</taxon>
        <taxon>Arthropoda</taxon>
        <taxon>Hexapoda</taxon>
        <taxon>Insecta</taxon>
        <taxon>Pterygota</taxon>
        <taxon>Neoptera</taxon>
        <taxon>Endopterygota</taxon>
        <taxon>Coleoptera</taxon>
        <taxon>Polyphaga</taxon>
        <taxon>Elateriformia</taxon>
        <taxon>Elateroidea</taxon>
        <taxon>Elateridae</taxon>
        <taxon>Agrypninae</taxon>
        <taxon>Pyrophorini</taxon>
        <taxon>Ignelater</taxon>
    </lineage>
</organism>
<protein>
    <submittedName>
        <fullName evidence="1">Uncharacterized protein</fullName>
    </submittedName>
</protein>
<dbReference type="EMBL" id="VTPC01007500">
    <property type="protein sequence ID" value="KAF2893959.1"/>
    <property type="molecule type" value="Genomic_DNA"/>
</dbReference>
<accession>A0A8K0CWW9</accession>
<gene>
    <name evidence="1" type="ORF">ILUMI_12213</name>
</gene>
<dbReference type="SUPFAM" id="SSF47565">
    <property type="entry name" value="Insect pheromone/odorant-binding proteins"/>
    <property type="match status" value="2"/>
</dbReference>
<comment type="caution">
    <text evidence="1">The sequence shown here is derived from an EMBL/GenBank/DDBJ whole genome shotgun (WGS) entry which is preliminary data.</text>
</comment>
<proteinExistence type="predicted"/>
<dbReference type="InterPro" id="IPR036728">
    <property type="entry name" value="PBP_GOBP_sf"/>
</dbReference>
<dbReference type="Gene3D" id="1.10.238.20">
    <property type="entry name" value="Pheromone/general odorant binding protein domain"/>
    <property type="match status" value="2"/>
</dbReference>
<reference evidence="1" key="1">
    <citation type="submission" date="2019-08" db="EMBL/GenBank/DDBJ databases">
        <title>The genome of the North American firefly Photinus pyralis.</title>
        <authorList>
            <consortium name="Photinus pyralis genome working group"/>
            <person name="Fallon T.R."/>
            <person name="Sander Lower S.E."/>
            <person name="Weng J.-K."/>
        </authorList>
    </citation>
    <scope>NUCLEOTIDE SEQUENCE</scope>
    <source>
        <strain evidence="1">TRF0915ILg1</strain>
        <tissue evidence="1">Whole body</tissue>
    </source>
</reference>
<name>A0A8K0CWW9_IGNLU</name>
<dbReference type="AlphaFoldDB" id="A0A8K0CWW9"/>
<sequence length="341" mass="39326">YHLPPKYGTLRLRRDCLKALGCDVNVFDVAFDSMTNSVNVNKKEVNDFMACAWRKSNKFTEDYNLDTPVFESDLSYSVHKVLDYLSEWNQRACEFILSSSYTLYDTLGNSEKECLKELGYEVDILKGVFDFTNSIKVNNKEVRDFMVCAWRKYDKFTEDYKLNIPVLQSGLSYSVRKVLDYQLEQNKRACESIVNGCIAELETEDPGEQAVSSTYRVYDKLGNHEKECLKELGYETDILEGAFDPFTNSIIVNKKEVKDFMACAWKKSNKFTEDDKLNIPVLQSDLSYSVRKVLEYEGEQNKRTCESIVNGCIAELETEDLGEQAVQMHNCFARRVVYGPH</sequence>
<evidence type="ECO:0000313" key="2">
    <source>
        <dbReference type="Proteomes" id="UP000801492"/>
    </source>
</evidence>
<dbReference type="CDD" id="cd23992">
    <property type="entry name" value="PBP_GOBP"/>
    <property type="match status" value="2"/>
</dbReference>
<dbReference type="GO" id="GO:0005549">
    <property type="term" value="F:odorant binding"/>
    <property type="evidence" value="ECO:0007669"/>
    <property type="project" value="InterPro"/>
</dbReference>
<evidence type="ECO:0000313" key="1">
    <source>
        <dbReference type="EMBL" id="KAF2893959.1"/>
    </source>
</evidence>
<dbReference type="Pfam" id="PF01395">
    <property type="entry name" value="PBP_GOBP"/>
    <property type="match status" value="1"/>
</dbReference>
<feature type="non-terminal residue" evidence="1">
    <location>
        <position position="1"/>
    </location>
</feature>
<dbReference type="InterPro" id="IPR006170">
    <property type="entry name" value="PBP/GOBP"/>
</dbReference>